<gene>
    <name evidence="1" type="ORF">ACFFF7_09580</name>
</gene>
<name>A0ABV6PJV4_9SPHN</name>
<proteinExistence type="predicted"/>
<comment type="caution">
    <text evidence="1">The sequence shown here is derived from an EMBL/GenBank/DDBJ whole genome shotgun (WGS) entry which is preliminary data.</text>
</comment>
<evidence type="ECO:0008006" key="3">
    <source>
        <dbReference type="Google" id="ProtNLM"/>
    </source>
</evidence>
<dbReference type="EMBL" id="JBHLTL010000005">
    <property type="protein sequence ID" value="MFC0589662.1"/>
    <property type="molecule type" value="Genomic_DNA"/>
</dbReference>
<keyword evidence="2" id="KW-1185">Reference proteome</keyword>
<organism evidence="1 2">
    <name type="scientific">Novosphingobium aquiterrae</name>
    <dbReference type="NCBI Taxonomy" id="624388"/>
    <lineage>
        <taxon>Bacteria</taxon>
        <taxon>Pseudomonadati</taxon>
        <taxon>Pseudomonadota</taxon>
        <taxon>Alphaproteobacteria</taxon>
        <taxon>Sphingomonadales</taxon>
        <taxon>Sphingomonadaceae</taxon>
        <taxon>Novosphingobium</taxon>
    </lineage>
</organism>
<evidence type="ECO:0000313" key="1">
    <source>
        <dbReference type="EMBL" id="MFC0589662.1"/>
    </source>
</evidence>
<sequence length="144" mass="15405">MILSLLALATASAAPFADQVHRTSVDHQGRSLDVTYRADAKVSTRQIGMSAGTRPTTERCLWAARVAVVRDVAGTKGASLSHRLDADKMIRGSHFGKCSENRAQVALSIVRRSNEVKAHLAEVARGDGVRLANDISSAKHFAAN</sequence>
<dbReference type="Proteomes" id="UP001589943">
    <property type="component" value="Unassembled WGS sequence"/>
</dbReference>
<evidence type="ECO:0000313" key="2">
    <source>
        <dbReference type="Proteomes" id="UP001589943"/>
    </source>
</evidence>
<dbReference type="RefSeq" id="WP_379481131.1">
    <property type="nucleotide sequence ID" value="NZ_JBHLTL010000005.1"/>
</dbReference>
<protein>
    <recommendedName>
        <fullName evidence="3">UrcA family protein</fullName>
    </recommendedName>
</protein>
<accession>A0ABV6PJV4</accession>
<reference evidence="1 2" key="1">
    <citation type="submission" date="2024-09" db="EMBL/GenBank/DDBJ databases">
        <authorList>
            <person name="Sun Q."/>
            <person name="Mori K."/>
        </authorList>
    </citation>
    <scope>NUCLEOTIDE SEQUENCE [LARGE SCALE GENOMIC DNA]</scope>
    <source>
        <strain evidence="1 2">NCAIM B.02537</strain>
    </source>
</reference>